<dbReference type="Proteomes" id="UP000189475">
    <property type="component" value="Unassembled WGS sequence"/>
</dbReference>
<accession>A0A1R4B950</accession>
<proteinExistence type="predicted"/>
<organism evidence="1 2">
    <name type="scientific">Vibrio palustris</name>
    <dbReference type="NCBI Taxonomy" id="1918946"/>
    <lineage>
        <taxon>Bacteria</taxon>
        <taxon>Pseudomonadati</taxon>
        <taxon>Pseudomonadota</taxon>
        <taxon>Gammaproteobacteria</taxon>
        <taxon>Vibrionales</taxon>
        <taxon>Vibrionaceae</taxon>
        <taxon>Vibrio</taxon>
    </lineage>
</organism>
<evidence type="ECO:0000313" key="1">
    <source>
        <dbReference type="EMBL" id="SJL85426.1"/>
    </source>
</evidence>
<gene>
    <name evidence="1" type="ORF">VPAL9027_03480</name>
</gene>
<evidence type="ECO:0000313" key="2">
    <source>
        <dbReference type="Proteomes" id="UP000189475"/>
    </source>
</evidence>
<sequence length="75" mass="8114">MTSHPWVLDVVSRPNEYPDLPKYSAYALEPGQPSPGPPSLLRPPIAIVRSTGILTRFPSTTLFSLALGVDLPCPD</sequence>
<protein>
    <submittedName>
        <fullName evidence="1">Uncharacterized protein</fullName>
    </submittedName>
</protein>
<reference evidence="1 2" key="1">
    <citation type="submission" date="2017-02" db="EMBL/GenBank/DDBJ databases">
        <authorList>
            <person name="Peterson S.W."/>
        </authorList>
    </citation>
    <scope>NUCLEOTIDE SEQUENCE [LARGE SCALE GENOMIC DNA]</scope>
    <source>
        <strain evidence="1 2">CECT 9027</strain>
    </source>
</reference>
<name>A0A1R4B950_9VIBR</name>
<keyword evidence="2" id="KW-1185">Reference proteome</keyword>
<dbReference type="EMBL" id="FUFT01000020">
    <property type="protein sequence ID" value="SJL85426.1"/>
    <property type="molecule type" value="Genomic_DNA"/>
</dbReference>
<dbReference type="AlphaFoldDB" id="A0A1R4B950"/>